<sequence length="84" mass="9323">MRADHVLEEGVNAGGEPSALPVGASGKPEAEESIEPIYKLTLSQHGFPLLPTHCLRSRRQVLPQLWLRRPPVIHDQQRARQGVV</sequence>
<proteinExistence type="predicted"/>
<evidence type="ECO:0000256" key="1">
    <source>
        <dbReference type="SAM" id="MobiDB-lite"/>
    </source>
</evidence>
<protein>
    <submittedName>
        <fullName evidence="2">Uncharacterized protein</fullName>
    </submittedName>
</protein>
<dbReference type="EMBL" id="BSYO01000001">
    <property type="protein sequence ID" value="GMG99280.1"/>
    <property type="molecule type" value="Genomic_DNA"/>
</dbReference>
<feature type="region of interest" description="Disordered" evidence="1">
    <location>
        <begin position="1"/>
        <end position="30"/>
    </location>
</feature>
<dbReference type="AlphaFoldDB" id="A0AAD3P4B1"/>
<organism evidence="2 3">
    <name type="scientific">Nepenthes gracilis</name>
    <name type="common">Slender pitcher plant</name>
    <dbReference type="NCBI Taxonomy" id="150966"/>
    <lineage>
        <taxon>Eukaryota</taxon>
        <taxon>Viridiplantae</taxon>
        <taxon>Streptophyta</taxon>
        <taxon>Embryophyta</taxon>
        <taxon>Tracheophyta</taxon>
        <taxon>Spermatophyta</taxon>
        <taxon>Magnoliopsida</taxon>
        <taxon>eudicotyledons</taxon>
        <taxon>Gunneridae</taxon>
        <taxon>Pentapetalae</taxon>
        <taxon>Caryophyllales</taxon>
        <taxon>Nepenthaceae</taxon>
        <taxon>Nepenthes</taxon>
    </lineage>
</organism>
<keyword evidence="3" id="KW-1185">Reference proteome</keyword>
<evidence type="ECO:0000313" key="2">
    <source>
        <dbReference type="EMBL" id="GMG99280.1"/>
    </source>
</evidence>
<comment type="caution">
    <text evidence="2">The sequence shown here is derived from an EMBL/GenBank/DDBJ whole genome shotgun (WGS) entry which is preliminary data.</text>
</comment>
<dbReference type="Proteomes" id="UP001279734">
    <property type="component" value="Unassembled WGS sequence"/>
</dbReference>
<reference evidence="2" key="1">
    <citation type="submission" date="2023-05" db="EMBL/GenBank/DDBJ databases">
        <title>Nepenthes gracilis genome sequencing.</title>
        <authorList>
            <person name="Fukushima K."/>
        </authorList>
    </citation>
    <scope>NUCLEOTIDE SEQUENCE</scope>
    <source>
        <strain evidence="2">SING2019-196</strain>
    </source>
</reference>
<name>A0AAD3P4B1_NEPGR</name>
<evidence type="ECO:0000313" key="3">
    <source>
        <dbReference type="Proteomes" id="UP001279734"/>
    </source>
</evidence>
<gene>
    <name evidence="2" type="ORF">Nepgr_001120</name>
</gene>
<accession>A0AAD3P4B1</accession>